<dbReference type="GO" id="GO:0008298">
    <property type="term" value="P:intracellular mRNA localization"/>
    <property type="evidence" value="ECO:0007669"/>
    <property type="project" value="TreeGrafter"/>
</dbReference>
<keyword evidence="8" id="KW-0175">Coiled coil</keyword>
<keyword evidence="7" id="KW-0509">mRNA transport</keyword>
<comment type="subcellular location">
    <subcellularLocation>
        <location evidence="2">Nucleus</location>
        <location evidence="2">Nucleolus</location>
    </subcellularLocation>
</comment>
<comment type="function">
    <text evidence="1">Required for efficient assembly and nuclear export of the 60S ribosomal subunit.</text>
</comment>
<dbReference type="GO" id="GO:0030687">
    <property type="term" value="C:preribosome, large subunit precursor"/>
    <property type="evidence" value="ECO:0007669"/>
    <property type="project" value="TreeGrafter"/>
</dbReference>
<evidence type="ECO:0000256" key="3">
    <source>
        <dbReference type="ARBA" id="ARBA00008132"/>
    </source>
</evidence>
<dbReference type="OrthoDB" id="1743802at2759"/>
<evidence type="ECO:0000256" key="6">
    <source>
        <dbReference type="ARBA" id="ARBA00022517"/>
    </source>
</evidence>
<dbReference type="PANTHER" id="PTHR28028:SF1">
    <property type="entry name" value="60S RIBOSOMAL SUBUNIT ASSEMBLY_EXPORT PROTEIN LOC1"/>
    <property type="match status" value="1"/>
</dbReference>
<evidence type="ECO:0000256" key="4">
    <source>
        <dbReference type="ARBA" id="ARBA00011339"/>
    </source>
</evidence>
<dbReference type="InterPro" id="IPR037650">
    <property type="entry name" value="Loc1"/>
</dbReference>
<evidence type="ECO:0000313" key="12">
    <source>
        <dbReference type="Proteomes" id="UP000799538"/>
    </source>
</evidence>
<feature type="region of interest" description="Disordered" evidence="10">
    <location>
        <begin position="1"/>
        <end position="62"/>
    </location>
</feature>
<dbReference type="Proteomes" id="UP000799538">
    <property type="component" value="Unassembled WGS sequence"/>
</dbReference>
<dbReference type="GO" id="GO:0051028">
    <property type="term" value="P:mRNA transport"/>
    <property type="evidence" value="ECO:0007669"/>
    <property type="project" value="UniProtKB-KW"/>
</dbReference>
<gene>
    <name evidence="11" type="ORF">BDZ85DRAFT_251092</name>
</gene>
<comment type="subunit">
    <text evidence="4">Component of the 66S pre-ribosomal particle.</text>
</comment>
<evidence type="ECO:0000256" key="1">
    <source>
        <dbReference type="ARBA" id="ARBA00001977"/>
    </source>
</evidence>
<dbReference type="AlphaFoldDB" id="A0A6A6G6V1"/>
<dbReference type="EMBL" id="ML992510">
    <property type="protein sequence ID" value="KAF2221303.1"/>
    <property type="molecule type" value="Genomic_DNA"/>
</dbReference>
<keyword evidence="6" id="KW-0690">Ribosome biogenesis</keyword>
<comment type="similarity">
    <text evidence="3">Belongs to the LOC1 family.</text>
</comment>
<dbReference type="PANTHER" id="PTHR28028">
    <property type="entry name" value="60S RIBOSOMAL SUBUNIT ASSEMBLY/EXPORT PROTEIN LOC1"/>
    <property type="match status" value="1"/>
</dbReference>
<evidence type="ECO:0008006" key="13">
    <source>
        <dbReference type="Google" id="ProtNLM"/>
    </source>
</evidence>
<evidence type="ECO:0000256" key="10">
    <source>
        <dbReference type="SAM" id="MobiDB-lite"/>
    </source>
</evidence>
<evidence type="ECO:0000256" key="5">
    <source>
        <dbReference type="ARBA" id="ARBA00022448"/>
    </source>
</evidence>
<name>A0A6A6G6V1_9PEZI</name>
<organism evidence="11 12">
    <name type="scientific">Elsinoe ampelina</name>
    <dbReference type="NCBI Taxonomy" id="302913"/>
    <lineage>
        <taxon>Eukaryota</taxon>
        <taxon>Fungi</taxon>
        <taxon>Dikarya</taxon>
        <taxon>Ascomycota</taxon>
        <taxon>Pezizomycotina</taxon>
        <taxon>Dothideomycetes</taxon>
        <taxon>Dothideomycetidae</taxon>
        <taxon>Myriangiales</taxon>
        <taxon>Elsinoaceae</taxon>
        <taxon>Elsinoe</taxon>
    </lineage>
</organism>
<sequence>MKQKSSAKPKKSTPIKTTAQKTKPISHKPEKKKKRVYTDKELNIPSLNGIRPAGVVKQKGMKKGKTFVDDKEGMMAILSMVQAEKEGDLESKMMKARHLEEIREAKRQEAEKREEGRRQKLEEVKNEVRKGQKDKKRRRSAGDEKAVMEDVSKKAKKRVSFG</sequence>
<dbReference type="GO" id="GO:0042273">
    <property type="term" value="P:ribosomal large subunit biogenesis"/>
    <property type="evidence" value="ECO:0007669"/>
    <property type="project" value="InterPro"/>
</dbReference>
<evidence type="ECO:0000256" key="2">
    <source>
        <dbReference type="ARBA" id="ARBA00004604"/>
    </source>
</evidence>
<evidence type="ECO:0000256" key="8">
    <source>
        <dbReference type="ARBA" id="ARBA00023054"/>
    </source>
</evidence>
<dbReference type="GO" id="GO:0005730">
    <property type="term" value="C:nucleolus"/>
    <property type="evidence" value="ECO:0007669"/>
    <property type="project" value="UniProtKB-SubCell"/>
</dbReference>
<feature type="compositionally biased region" description="Basic residues" evidence="10">
    <location>
        <begin position="24"/>
        <end position="35"/>
    </location>
</feature>
<feature type="compositionally biased region" description="Basic and acidic residues" evidence="10">
    <location>
        <begin position="140"/>
        <end position="153"/>
    </location>
</feature>
<keyword evidence="5" id="KW-0813">Transport</keyword>
<dbReference type="GO" id="GO:0003729">
    <property type="term" value="F:mRNA binding"/>
    <property type="evidence" value="ECO:0007669"/>
    <property type="project" value="InterPro"/>
</dbReference>
<evidence type="ECO:0000313" key="11">
    <source>
        <dbReference type="EMBL" id="KAF2221303.1"/>
    </source>
</evidence>
<keyword evidence="12" id="KW-1185">Reference proteome</keyword>
<evidence type="ECO:0000256" key="9">
    <source>
        <dbReference type="ARBA" id="ARBA00023242"/>
    </source>
</evidence>
<reference evidence="12" key="1">
    <citation type="journal article" date="2020" name="Stud. Mycol.">
        <title>101 Dothideomycetes genomes: A test case for predicting lifestyles and emergence of pathogens.</title>
        <authorList>
            <person name="Haridas S."/>
            <person name="Albert R."/>
            <person name="Binder M."/>
            <person name="Bloem J."/>
            <person name="LaButti K."/>
            <person name="Salamov A."/>
            <person name="Andreopoulos B."/>
            <person name="Baker S."/>
            <person name="Barry K."/>
            <person name="Bills G."/>
            <person name="Bluhm B."/>
            <person name="Cannon C."/>
            <person name="Castanera R."/>
            <person name="Culley D."/>
            <person name="Daum C."/>
            <person name="Ezra D."/>
            <person name="Gonzalez J."/>
            <person name="Henrissat B."/>
            <person name="Kuo A."/>
            <person name="Liang C."/>
            <person name="Lipzen A."/>
            <person name="Lutzoni F."/>
            <person name="Magnuson J."/>
            <person name="Mondo S."/>
            <person name="Nolan M."/>
            <person name="Ohm R."/>
            <person name="Pangilinan J."/>
            <person name="Park H.-J."/>
            <person name="Ramirez L."/>
            <person name="Alfaro M."/>
            <person name="Sun H."/>
            <person name="Tritt A."/>
            <person name="Yoshinaga Y."/>
            <person name="Zwiers L.-H."/>
            <person name="Turgeon B."/>
            <person name="Goodwin S."/>
            <person name="Spatafora J."/>
            <person name="Crous P."/>
            <person name="Grigoriev I."/>
        </authorList>
    </citation>
    <scope>NUCLEOTIDE SEQUENCE [LARGE SCALE GENOMIC DNA]</scope>
    <source>
        <strain evidence="12">CECT 20119</strain>
    </source>
</reference>
<accession>A0A6A6G6V1</accession>
<feature type="compositionally biased region" description="Basic residues" evidence="10">
    <location>
        <begin position="1"/>
        <end position="13"/>
    </location>
</feature>
<evidence type="ECO:0000256" key="7">
    <source>
        <dbReference type="ARBA" id="ARBA00022816"/>
    </source>
</evidence>
<feature type="region of interest" description="Disordered" evidence="10">
    <location>
        <begin position="102"/>
        <end position="162"/>
    </location>
</feature>
<protein>
    <recommendedName>
        <fullName evidence="13">60S ribosomal subunit assembly/export protein loc1</fullName>
    </recommendedName>
</protein>
<feature type="compositionally biased region" description="Basic and acidic residues" evidence="10">
    <location>
        <begin position="102"/>
        <end position="131"/>
    </location>
</feature>
<proteinExistence type="inferred from homology"/>
<keyword evidence="9" id="KW-0539">Nucleus</keyword>